<dbReference type="InterPro" id="IPR050364">
    <property type="entry name" value="Cytochrome_P450_fung"/>
</dbReference>
<evidence type="ECO:0000256" key="7">
    <source>
        <dbReference type="ARBA" id="ARBA00023004"/>
    </source>
</evidence>
<keyword evidence="11" id="KW-1185">Reference proteome</keyword>
<keyword evidence="9" id="KW-1133">Transmembrane helix</keyword>
<dbReference type="PRINTS" id="PR00463">
    <property type="entry name" value="EP450I"/>
</dbReference>
<dbReference type="PANTHER" id="PTHR46300">
    <property type="entry name" value="P450, PUTATIVE (EUROFUNG)-RELATED-RELATED"/>
    <property type="match status" value="1"/>
</dbReference>
<keyword evidence="4" id="KW-0349">Heme</keyword>
<name>A0A9P5N1H0_9AGAM</name>
<dbReference type="OrthoDB" id="2789670at2759"/>
<dbReference type="GO" id="GO:0016705">
    <property type="term" value="F:oxidoreductase activity, acting on paired donors, with incorporation or reduction of molecular oxygen"/>
    <property type="evidence" value="ECO:0007669"/>
    <property type="project" value="InterPro"/>
</dbReference>
<dbReference type="GO" id="GO:0004497">
    <property type="term" value="F:monooxygenase activity"/>
    <property type="evidence" value="ECO:0007669"/>
    <property type="project" value="UniProtKB-KW"/>
</dbReference>
<accession>A0A9P5N1H0</accession>
<dbReference type="PANTHER" id="PTHR46300:SF7">
    <property type="entry name" value="P450, PUTATIVE (EUROFUNG)-RELATED"/>
    <property type="match status" value="1"/>
</dbReference>
<reference evidence="10" key="1">
    <citation type="submission" date="2019-10" db="EMBL/GenBank/DDBJ databases">
        <authorList>
            <consortium name="DOE Joint Genome Institute"/>
            <person name="Kuo A."/>
            <person name="Miyauchi S."/>
            <person name="Kiss E."/>
            <person name="Drula E."/>
            <person name="Kohler A."/>
            <person name="Sanchez-Garcia M."/>
            <person name="Andreopoulos B."/>
            <person name="Barry K.W."/>
            <person name="Bonito G."/>
            <person name="Buee M."/>
            <person name="Carver A."/>
            <person name="Chen C."/>
            <person name="Cichocki N."/>
            <person name="Clum A."/>
            <person name="Culley D."/>
            <person name="Crous P.W."/>
            <person name="Fauchery L."/>
            <person name="Girlanda M."/>
            <person name="Hayes R."/>
            <person name="Keri Z."/>
            <person name="LaButti K."/>
            <person name="Lipzen A."/>
            <person name="Lombard V."/>
            <person name="Magnuson J."/>
            <person name="Maillard F."/>
            <person name="Morin E."/>
            <person name="Murat C."/>
            <person name="Nolan M."/>
            <person name="Ohm R."/>
            <person name="Pangilinan J."/>
            <person name="Pereira M."/>
            <person name="Perotto S."/>
            <person name="Peter M."/>
            <person name="Riley R."/>
            <person name="Sitrit Y."/>
            <person name="Stielow B."/>
            <person name="Szollosi G."/>
            <person name="Zifcakova L."/>
            <person name="Stursova M."/>
            <person name="Spatafora J.W."/>
            <person name="Tedersoo L."/>
            <person name="Vaario L.-M."/>
            <person name="Yamada A."/>
            <person name="Yan M."/>
            <person name="Wang P."/>
            <person name="Xu J."/>
            <person name="Bruns T."/>
            <person name="Baldrian P."/>
            <person name="Vilgalys R."/>
            <person name="Henrissat B."/>
            <person name="Grigoriev I.V."/>
            <person name="Hibbett D."/>
            <person name="Nagy L.G."/>
            <person name="Martin F.M."/>
        </authorList>
    </citation>
    <scope>NUCLEOTIDE SEQUENCE</scope>
    <source>
        <strain evidence="10">Prilba</strain>
    </source>
</reference>
<evidence type="ECO:0000256" key="8">
    <source>
        <dbReference type="ARBA" id="ARBA00023033"/>
    </source>
</evidence>
<gene>
    <name evidence="10" type="ORF">DFH94DRAFT_851742</name>
</gene>
<keyword evidence="9" id="KW-0472">Membrane</keyword>
<keyword evidence="8" id="KW-0503">Monooxygenase</keyword>
<reference evidence="10" key="2">
    <citation type="journal article" date="2020" name="Nat. Commun.">
        <title>Large-scale genome sequencing of mycorrhizal fungi provides insights into the early evolution of symbiotic traits.</title>
        <authorList>
            <person name="Miyauchi S."/>
            <person name="Kiss E."/>
            <person name="Kuo A."/>
            <person name="Drula E."/>
            <person name="Kohler A."/>
            <person name="Sanchez-Garcia M."/>
            <person name="Morin E."/>
            <person name="Andreopoulos B."/>
            <person name="Barry K.W."/>
            <person name="Bonito G."/>
            <person name="Buee M."/>
            <person name="Carver A."/>
            <person name="Chen C."/>
            <person name="Cichocki N."/>
            <person name="Clum A."/>
            <person name="Culley D."/>
            <person name="Crous P.W."/>
            <person name="Fauchery L."/>
            <person name="Girlanda M."/>
            <person name="Hayes R.D."/>
            <person name="Keri Z."/>
            <person name="LaButti K."/>
            <person name="Lipzen A."/>
            <person name="Lombard V."/>
            <person name="Magnuson J."/>
            <person name="Maillard F."/>
            <person name="Murat C."/>
            <person name="Nolan M."/>
            <person name="Ohm R.A."/>
            <person name="Pangilinan J."/>
            <person name="Pereira M.F."/>
            <person name="Perotto S."/>
            <person name="Peter M."/>
            <person name="Pfister S."/>
            <person name="Riley R."/>
            <person name="Sitrit Y."/>
            <person name="Stielow J.B."/>
            <person name="Szollosi G."/>
            <person name="Zifcakova L."/>
            <person name="Stursova M."/>
            <person name="Spatafora J.W."/>
            <person name="Tedersoo L."/>
            <person name="Vaario L.M."/>
            <person name="Yamada A."/>
            <person name="Yan M."/>
            <person name="Wang P."/>
            <person name="Xu J."/>
            <person name="Bruns T."/>
            <person name="Baldrian P."/>
            <person name="Vilgalys R."/>
            <person name="Dunand C."/>
            <person name="Henrissat B."/>
            <person name="Grigoriev I.V."/>
            <person name="Hibbett D."/>
            <person name="Nagy L.G."/>
            <person name="Martin F.M."/>
        </authorList>
    </citation>
    <scope>NUCLEOTIDE SEQUENCE</scope>
    <source>
        <strain evidence="10">Prilba</strain>
    </source>
</reference>
<keyword evidence="5" id="KW-0479">Metal-binding</keyword>
<dbReference type="GO" id="GO:0020037">
    <property type="term" value="F:heme binding"/>
    <property type="evidence" value="ECO:0007669"/>
    <property type="project" value="InterPro"/>
</dbReference>
<comment type="similarity">
    <text evidence="3">Belongs to the cytochrome P450 family.</text>
</comment>
<feature type="transmembrane region" description="Helical" evidence="9">
    <location>
        <begin position="6"/>
        <end position="25"/>
    </location>
</feature>
<dbReference type="InterPro" id="IPR036396">
    <property type="entry name" value="Cyt_P450_sf"/>
</dbReference>
<evidence type="ECO:0000256" key="6">
    <source>
        <dbReference type="ARBA" id="ARBA00023002"/>
    </source>
</evidence>
<dbReference type="AlphaFoldDB" id="A0A9P5N1H0"/>
<sequence length="437" mass="49304">MPVISLLSPVDILVLGLSLAAFFAIRGHQKRRLPYPPGPRPLPLIGNLFDIPKEFSWLSYTQLSNKHGMIYFAVNGLLTEAMIGDILSFHVFGKIIVVLNSLKANKDLLERRGYIYSDRPLIPIFDMMKWEWNLAFSNYTESLRTRRKLLDRSLRPTSIAAYGPLLQTKAHVLLTQMLANPDEFEAHLYHLSGSLILAMGYGYQVKGLNDQKVDDAKNMVQLASERALPGALLVNDLPFLRYIPEWLPWFSYKPLARYGHDIRQEVLHGPMEFVRESILNGTAQPSLALDNLQETEKLKEPERRMAEEIFAGALGSMYLAGTETTASTLLSFLVAALNRPEIQTMAQEELDAVTRRERLPTFGDRPRLPFVDAICKEVTRWRPVLPLGIPHATTVDDVYNGFFIPKGAVVATNIWGDISPILFRLAITFCRAVLQAS</sequence>
<dbReference type="GO" id="GO:0005506">
    <property type="term" value="F:iron ion binding"/>
    <property type="evidence" value="ECO:0007669"/>
    <property type="project" value="InterPro"/>
</dbReference>
<evidence type="ECO:0000256" key="3">
    <source>
        <dbReference type="ARBA" id="ARBA00010617"/>
    </source>
</evidence>
<protein>
    <submittedName>
        <fullName evidence="10">Cytochrome P450</fullName>
    </submittedName>
</protein>
<evidence type="ECO:0000256" key="9">
    <source>
        <dbReference type="SAM" id="Phobius"/>
    </source>
</evidence>
<evidence type="ECO:0000256" key="4">
    <source>
        <dbReference type="ARBA" id="ARBA00022617"/>
    </source>
</evidence>
<dbReference type="Gene3D" id="1.10.630.10">
    <property type="entry name" value="Cytochrome P450"/>
    <property type="match status" value="1"/>
</dbReference>
<organism evidence="10 11">
    <name type="scientific">Russula ochroleuca</name>
    <dbReference type="NCBI Taxonomy" id="152965"/>
    <lineage>
        <taxon>Eukaryota</taxon>
        <taxon>Fungi</taxon>
        <taxon>Dikarya</taxon>
        <taxon>Basidiomycota</taxon>
        <taxon>Agaricomycotina</taxon>
        <taxon>Agaricomycetes</taxon>
        <taxon>Russulales</taxon>
        <taxon>Russulaceae</taxon>
        <taxon>Russula</taxon>
    </lineage>
</organism>
<dbReference type="Proteomes" id="UP000759537">
    <property type="component" value="Unassembled WGS sequence"/>
</dbReference>
<evidence type="ECO:0000256" key="1">
    <source>
        <dbReference type="ARBA" id="ARBA00001971"/>
    </source>
</evidence>
<keyword evidence="7" id="KW-0408">Iron</keyword>
<evidence type="ECO:0000313" key="11">
    <source>
        <dbReference type="Proteomes" id="UP000759537"/>
    </source>
</evidence>
<keyword evidence="9" id="KW-0812">Transmembrane</keyword>
<evidence type="ECO:0000313" key="10">
    <source>
        <dbReference type="EMBL" id="KAF8483897.1"/>
    </source>
</evidence>
<comment type="cofactor">
    <cofactor evidence="1">
        <name>heme</name>
        <dbReference type="ChEBI" id="CHEBI:30413"/>
    </cofactor>
</comment>
<dbReference type="Pfam" id="PF00067">
    <property type="entry name" value="p450"/>
    <property type="match status" value="1"/>
</dbReference>
<evidence type="ECO:0000256" key="5">
    <source>
        <dbReference type="ARBA" id="ARBA00022723"/>
    </source>
</evidence>
<comment type="caution">
    <text evidence="10">The sequence shown here is derived from an EMBL/GenBank/DDBJ whole genome shotgun (WGS) entry which is preliminary data.</text>
</comment>
<keyword evidence="6" id="KW-0560">Oxidoreductase</keyword>
<dbReference type="InterPro" id="IPR002401">
    <property type="entry name" value="Cyt_P450_E_grp-I"/>
</dbReference>
<evidence type="ECO:0000256" key="2">
    <source>
        <dbReference type="ARBA" id="ARBA00005179"/>
    </source>
</evidence>
<dbReference type="InterPro" id="IPR001128">
    <property type="entry name" value="Cyt_P450"/>
</dbReference>
<proteinExistence type="inferred from homology"/>
<dbReference type="SUPFAM" id="SSF48264">
    <property type="entry name" value="Cytochrome P450"/>
    <property type="match status" value="1"/>
</dbReference>
<comment type="pathway">
    <text evidence="2">Secondary metabolite biosynthesis.</text>
</comment>
<dbReference type="EMBL" id="WHVB01000004">
    <property type="protein sequence ID" value="KAF8483897.1"/>
    <property type="molecule type" value="Genomic_DNA"/>
</dbReference>